<dbReference type="RefSeq" id="WP_323276893.1">
    <property type="nucleotide sequence ID" value="NZ_JAYGGQ010000001.1"/>
</dbReference>
<dbReference type="InterPro" id="IPR036291">
    <property type="entry name" value="NAD(P)-bd_dom_sf"/>
</dbReference>
<dbReference type="Proteomes" id="UP001304769">
    <property type="component" value="Unassembled WGS sequence"/>
</dbReference>
<sequence>MEIGILGSGLVGRTLGAKFLELGHRVTIGSRDAAKPEAIEWADAHGAAATDFAETAESAELLVNATAGIASLDVLLSIGAEALGGKVLIDVANRLDFSAGFPPFVTISHHMSLAEELQHAFPSLHVVKALNTMNAPVMVAPERVGEGVHDVFMAGDDDEAKSQVADILASFGWHRDRIRDLGGIAAARGVELYLPLWLELMRNLGTAKFNIRIVGADEAETADDDGA</sequence>
<dbReference type="Pfam" id="PF03807">
    <property type="entry name" value="F420_oxidored"/>
    <property type="match status" value="1"/>
</dbReference>
<evidence type="ECO:0000313" key="3">
    <source>
        <dbReference type="EMBL" id="MEA5453120.1"/>
    </source>
</evidence>
<dbReference type="InterPro" id="IPR051267">
    <property type="entry name" value="STEAP_metalloreductase"/>
</dbReference>
<feature type="domain" description="Pyrroline-5-carboxylate reductase catalytic N-terminal" evidence="2">
    <location>
        <begin position="3"/>
        <end position="93"/>
    </location>
</feature>
<gene>
    <name evidence="3" type="ORF">SPF06_00155</name>
</gene>
<dbReference type="EMBL" id="JAYGGQ010000001">
    <property type="protein sequence ID" value="MEA5453120.1"/>
    <property type="molecule type" value="Genomic_DNA"/>
</dbReference>
<dbReference type="PANTHER" id="PTHR14239">
    <property type="entry name" value="DUDULIN-RELATED"/>
    <property type="match status" value="1"/>
</dbReference>
<evidence type="ECO:0000259" key="2">
    <source>
        <dbReference type="Pfam" id="PF03807"/>
    </source>
</evidence>
<dbReference type="PANTHER" id="PTHR14239:SF10">
    <property type="entry name" value="REDUCTASE"/>
    <property type="match status" value="1"/>
</dbReference>
<comment type="caution">
    <text evidence="3">The sequence shown here is derived from an EMBL/GenBank/DDBJ whole genome shotgun (WGS) entry which is preliminary data.</text>
</comment>
<reference evidence="3 4" key="1">
    <citation type="submission" date="2023-12" db="EMBL/GenBank/DDBJ databases">
        <title>Sinomonas terricola sp. nov, isolated from litchi orchard soil in Guangdong, PR China.</title>
        <authorList>
            <person name="Jiaxin W."/>
            <person name="Yang Z."/>
            <person name="Honghui Z."/>
        </authorList>
    </citation>
    <scope>NUCLEOTIDE SEQUENCE [LARGE SCALE GENOMIC DNA]</scope>
    <source>
        <strain evidence="3 4">JGH33</strain>
    </source>
</reference>
<dbReference type="InterPro" id="IPR028939">
    <property type="entry name" value="P5C_Rdtase_cat_N"/>
</dbReference>
<evidence type="ECO:0000256" key="1">
    <source>
        <dbReference type="ARBA" id="ARBA00023002"/>
    </source>
</evidence>
<evidence type="ECO:0000313" key="4">
    <source>
        <dbReference type="Proteomes" id="UP001304769"/>
    </source>
</evidence>
<organism evidence="3 4">
    <name type="scientific">Sinomonas terricola</name>
    <dbReference type="NCBI Taxonomy" id="3110330"/>
    <lineage>
        <taxon>Bacteria</taxon>
        <taxon>Bacillati</taxon>
        <taxon>Actinomycetota</taxon>
        <taxon>Actinomycetes</taxon>
        <taxon>Micrococcales</taxon>
        <taxon>Micrococcaceae</taxon>
        <taxon>Sinomonas</taxon>
    </lineage>
</organism>
<name>A0ABU5T0E2_9MICC</name>
<protein>
    <submittedName>
        <fullName evidence="3">NAD(P)-binding domain-containing protein</fullName>
    </submittedName>
</protein>
<keyword evidence="4" id="KW-1185">Reference proteome</keyword>
<dbReference type="Gene3D" id="3.40.50.720">
    <property type="entry name" value="NAD(P)-binding Rossmann-like Domain"/>
    <property type="match status" value="1"/>
</dbReference>
<dbReference type="SUPFAM" id="SSF51735">
    <property type="entry name" value="NAD(P)-binding Rossmann-fold domains"/>
    <property type="match status" value="1"/>
</dbReference>
<proteinExistence type="predicted"/>
<keyword evidence="1" id="KW-0560">Oxidoreductase</keyword>
<accession>A0ABU5T0E2</accession>